<evidence type="ECO:0000313" key="6">
    <source>
        <dbReference type="Proteomes" id="UP000769528"/>
    </source>
</evidence>
<dbReference type="SUPFAM" id="SSF51735">
    <property type="entry name" value="NAD(P)-binding Rossmann-fold domains"/>
    <property type="match status" value="1"/>
</dbReference>
<evidence type="ECO:0000256" key="2">
    <source>
        <dbReference type="ARBA" id="ARBA00023002"/>
    </source>
</evidence>
<evidence type="ECO:0000313" key="5">
    <source>
        <dbReference type="EMBL" id="KAH3675947.1"/>
    </source>
</evidence>
<feature type="compositionally biased region" description="Basic residues" evidence="3">
    <location>
        <begin position="443"/>
        <end position="453"/>
    </location>
</feature>
<dbReference type="PRINTS" id="PR00081">
    <property type="entry name" value="GDHRDH"/>
</dbReference>
<keyword evidence="6" id="KW-1185">Reference proteome</keyword>
<comment type="caution">
    <text evidence="5">The sequence shown here is derived from an EMBL/GenBank/DDBJ whole genome shotgun (WGS) entry which is preliminary data.</text>
</comment>
<protein>
    <recommendedName>
        <fullName evidence="7">Ketoreductase (KR) domain-containing protein</fullName>
    </recommendedName>
</protein>
<proteinExistence type="inferred from homology"/>
<dbReference type="PANTHER" id="PTHR24320">
    <property type="entry name" value="RETINOL DEHYDROGENASE"/>
    <property type="match status" value="1"/>
</dbReference>
<evidence type="ECO:0000256" key="4">
    <source>
        <dbReference type="SAM" id="Phobius"/>
    </source>
</evidence>
<organism evidence="5 6">
    <name type="scientific">Wickerhamomyces mucosus</name>
    <dbReference type="NCBI Taxonomy" id="1378264"/>
    <lineage>
        <taxon>Eukaryota</taxon>
        <taxon>Fungi</taxon>
        <taxon>Dikarya</taxon>
        <taxon>Ascomycota</taxon>
        <taxon>Saccharomycotina</taxon>
        <taxon>Saccharomycetes</taxon>
        <taxon>Phaffomycetales</taxon>
        <taxon>Wickerhamomycetaceae</taxon>
        <taxon>Wickerhamomyces</taxon>
    </lineage>
</organism>
<dbReference type="EMBL" id="JAEUBF010000681">
    <property type="protein sequence ID" value="KAH3675947.1"/>
    <property type="molecule type" value="Genomic_DNA"/>
</dbReference>
<accession>A0A9P8PPL5</accession>
<evidence type="ECO:0008006" key="7">
    <source>
        <dbReference type="Google" id="ProtNLM"/>
    </source>
</evidence>
<reference evidence="5" key="2">
    <citation type="submission" date="2021-01" db="EMBL/GenBank/DDBJ databases">
        <authorList>
            <person name="Schikora-Tamarit M.A."/>
        </authorList>
    </citation>
    <scope>NUCLEOTIDE SEQUENCE</scope>
    <source>
        <strain evidence="5">CBS6341</strain>
    </source>
</reference>
<reference evidence="5" key="1">
    <citation type="journal article" date="2021" name="Open Biol.">
        <title>Shared evolutionary footprints suggest mitochondrial oxidative damage underlies multiple complex I losses in fungi.</title>
        <authorList>
            <person name="Schikora-Tamarit M.A."/>
            <person name="Marcet-Houben M."/>
            <person name="Nosek J."/>
            <person name="Gabaldon T."/>
        </authorList>
    </citation>
    <scope>NUCLEOTIDE SEQUENCE</scope>
    <source>
        <strain evidence="5">CBS6341</strain>
    </source>
</reference>
<name>A0A9P8PPL5_9ASCO</name>
<feature type="region of interest" description="Disordered" evidence="3">
    <location>
        <begin position="403"/>
        <end position="453"/>
    </location>
</feature>
<evidence type="ECO:0000256" key="3">
    <source>
        <dbReference type="SAM" id="MobiDB-lite"/>
    </source>
</evidence>
<dbReference type="GO" id="GO:0016491">
    <property type="term" value="F:oxidoreductase activity"/>
    <property type="evidence" value="ECO:0007669"/>
    <property type="project" value="UniProtKB-KW"/>
</dbReference>
<keyword evidence="4" id="KW-1133">Transmembrane helix</keyword>
<gene>
    <name evidence="5" type="ORF">WICMUC_002243</name>
</gene>
<keyword evidence="2" id="KW-0560">Oxidoreductase</keyword>
<dbReference type="InterPro" id="IPR036291">
    <property type="entry name" value="NAD(P)-bd_dom_sf"/>
</dbReference>
<comment type="similarity">
    <text evidence="1">Belongs to the short-chain dehydrogenases/reductases (SDR) family.</text>
</comment>
<dbReference type="Pfam" id="PF00106">
    <property type="entry name" value="adh_short"/>
    <property type="match status" value="1"/>
</dbReference>
<dbReference type="AlphaFoldDB" id="A0A9P8PPL5"/>
<dbReference type="PANTHER" id="PTHR24320:SF285">
    <property type="entry name" value="RETINOL DEHYDROGENASE 14"/>
    <property type="match status" value="1"/>
</dbReference>
<evidence type="ECO:0000256" key="1">
    <source>
        <dbReference type="ARBA" id="ARBA00006484"/>
    </source>
</evidence>
<dbReference type="InterPro" id="IPR002347">
    <property type="entry name" value="SDR_fam"/>
</dbReference>
<keyword evidence="4" id="KW-0472">Membrane</keyword>
<keyword evidence="4" id="KW-0812">Transmembrane</keyword>
<dbReference type="Gene3D" id="3.40.50.720">
    <property type="entry name" value="NAD(P)-binding Rossmann-like Domain"/>
    <property type="match status" value="1"/>
</dbReference>
<sequence length="453" mass="50887">MPLNIIGSMVLEGPEVIRGWEYIKYYGPIVATVGALKYYFRGTTNTWERDLHGKVYIITGGTSGLGASIVDELAARGAQLILLVRSTNDYWLAEYIQDLRDKHKNFLIYAEECDLSSLHSVRKFATKWLDNVPPRRIDGVICTASETLPPYKERQNTIDGIEIQTAVNYVGHYHLLTLLTPSLKAQLSDRDVRVLLTTCLSQAMGQLDINDPLYLNKRYPKSHPWTVLGTAKLQLGLFAKEFQRRLLETPRKDGAPINIRVNIINPGTMRSPSTKRVLSFGSILGLFLYLLILPILWIFFKSTTQGAQSFIHTLMSPDFVNLDGGNFISNCSIYKPARKEFDDSELQKTLYDNTAIAIAKVEKESAVKRKRNELTEKQAAEAKGNLPKVEEITAEKSKPNNINAIQVKKNKDKVPLFPGFDTDNGSLQKENSKIKSTSTKSKTSGKSKKSKKL</sequence>
<dbReference type="OrthoDB" id="191979at2759"/>
<dbReference type="Proteomes" id="UP000769528">
    <property type="component" value="Unassembled WGS sequence"/>
</dbReference>
<feature type="transmembrane region" description="Helical" evidence="4">
    <location>
        <begin position="277"/>
        <end position="300"/>
    </location>
</feature>